<evidence type="ECO:0000256" key="2">
    <source>
        <dbReference type="ARBA" id="ARBA00022475"/>
    </source>
</evidence>
<feature type="transmembrane region" description="Helical" evidence="8">
    <location>
        <begin position="566"/>
        <end position="584"/>
    </location>
</feature>
<evidence type="ECO:0000256" key="7">
    <source>
        <dbReference type="SAM" id="MobiDB-lite"/>
    </source>
</evidence>
<evidence type="ECO:0000256" key="1">
    <source>
        <dbReference type="ARBA" id="ARBA00004651"/>
    </source>
</evidence>
<keyword evidence="4 8" id="KW-1133">Transmembrane helix</keyword>
<evidence type="ECO:0000259" key="9">
    <source>
        <dbReference type="Pfam" id="PF06738"/>
    </source>
</evidence>
<dbReference type="InterPro" id="IPR024528">
    <property type="entry name" value="ThrE_2"/>
</dbReference>
<sequence length="667" mass="69900">MEKTPETRSGHGHAQEPPADLAQIPIIKPTRRSPEDYFDATSGDGDGHLDVDSGTGTGSETGPETAPAPTSAIDFALGPAAEAAGLPPTGGHPTAPTPTPPVEAADPVRTDSGTTVVGGPTDPDRDTGVGPTDDRPTDVLPSDAPLTDTPLTEPPASDPVPQSVLAPSEPITGETPETAPIGTTGTVGVPDREKKPSKGRLRFSGGSAFKRMMYSEPLPTQTLSIVDRIATSPYANPYLRTTRNADADSRTTLDFALKLGETMFRFGAGALEVETSIIVVTQAFGVHETEVDITNQSIALNYAPSGKTPYSLHRVVRSWSQNYAGLALLHRLVAAVAAGEMDRDEAQQTLADIRHKPKPFPGWLTTVAAGLFSATFVVFIGGGVVGAGVAFLSMMLMMTVVDLLGRARIPEFFSIMAGGFIATMIALVLYTLDVDLAPSLVVAGGIMLLLPSGRFVSAVQDAINGFPVTAAGRFVSAFLVFAALIAGIVAAAVFSSMLGVRELDLAQEPFAAYPVWMLGILVFAAAIWNSVFEQSEWRLLLPTAVVSLAGYAVYVGAEFIGVGSRLTPAIAAVAIGALGRYVALRMGAPQLVVAVPGILFLLPGLTIFRSMYKIAMDTGEMMEGVIGLFNAATIIMAIAAGVVLGDTIARPFTTAFQANERRRIGRR</sequence>
<dbReference type="PANTHER" id="PTHR34390">
    <property type="entry name" value="UPF0442 PROTEIN YJJB-RELATED"/>
    <property type="match status" value="1"/>
</dbReference>
<feature type="transmembrane region" description="Helical" evidence="8">
    <location>
        <begin position="510"/>
        <end position="532"/>
    </location>
</feature>
<evidence type="ECO:0000256" key="5">
    <source>
        <dbReference type="ARBA" id="ARBA00023136"/>
    </source>
</evidence>
<keyword evidence="3 8" id="KW-0812">Transmembrane</keyword>
<keyword evidence="5 8" id="KW-0472">Membrane</keyword>
<dbReference type="Proteomes" id="UP001595965">
    <property type="component" value="Unassembled WGS sequence"/>
</dbReference>
<dbReference type="Pfam" id="PF06738">
    <property type="entry name" value="ThrE"/>
    <property type="match status" value="1"/>
</dbReference>
<dbReference type="RefSeq" id="WP_344225629.1">
    <property type="nucleotide sequence ID" value="NZ_BAAALH010000001.1"/>
</dbReference>
<feature type="compositionally biased region" description="Basic and acidic residues" evidence="7">
    <location>
        <begin position="122"/>
        <end position="137"/>
    </location>
</feature>
<comment type="subcellular location">
    <subcellularLocation>
        <location evidence="1">Cell membrane</location>
        <topology evidence="1">Multi-pass membrane protein</topology>
    </subcellularLocation>
</comment>
<proteinExistence type="inferred from homology"/>
<dbReference type="Pfam" id="PF12821">
    <property type="entry name" value="ThrE_2"/>
    <property type="match status" value="1"/>
</dbReference>
<dbReference type="InterPro" id="IPR050539">
    <property type="entry name" value="ThrE_Dicarb/AminoAcid_Exp"/>
</dbReference>
<feature type="transmembrane region" description="Helical" evidence="8">
    <location>
        <begin position="591"/>
        <end position="612"/>
    </location>
</feature>
<protein>
    <submittedName>
        <fullName evidence="11">Threonine/serine exporter family protein</fullName>
    </submittedName>
</protein>
<evidence type="ECO:0000256" key="6">
    <source>
        <dbReference type="ARBA" id="ARBA00034125"/>
    </source>
</evidence>
<feature type="domain" description="Threonine/serine exporter-like N-terminal" evidence="9">
    <location>
        <begin position="254"/>
        <end position="493"/>
    </location>
</feature>
<dbReference type="PANTHER" id="PTHR34390:SF2">
    <property type="entry name" value="SUCCINATE TRANSPORTER SUBUNIT YJJP-RELATED"/>
    <property type="match status" value="1"/>
</dbReference>
<organism evidence="11 12">
    <name type="scientific">Citricoccus alkalitolerans</name>
    <dbReference type="NCBI Taxonomy" id="246603"/>
    <lineage>
        <taxon>Bacteria</taxon>
        <taxon>Bacillati</taxon>
        <taxon>Actinomycetota</taxon>
        <taxon>Actinomycetes</taxon>
        <taxon>Micrococcales</taxon>
        <taxon>Micrococcaceae</taxon>
        <taxon>Citricoccus</taxon>
    </lineage>
</organism>
<feature type="region of interest" description="Disordered" evidence="7">
    <location>
        <begin position="1"/>
        <end position="202"/>
    </location>
</feature>
<evidence type="ECO:0000313" key="11">
    <source>
        <dbReference type="EMBL" id="MFC4430937.1"/>
    </source>
</evidence>
<comment type="caution">
    <text evidence="11">The sequence shown here is derived from an EMBL/GenBank/DDBJ whole genome shotgun (WGS) entry which is preliminary data.</text>
</comment>
<dbReference type="InterPro" id="IPR010619">
    <property type="entry name" value="ThrE-like_N"/>
</dbReference>
<keyword evidence="2" id="KW-1003">Cell membrane</keyword>
<evidence type="ECO:0000256" key="8">
    <source>
        <dbReference type="SAM" id="Phobius"/>
    </source>
</evidence>
<reference evidence="12" key="1">
    <citation type="journal article" date="2019" name="Int. J. Syst. Evol. Microbiol.">
        <title>The Global Catalogue of Microorganisms (GCM) 10K type strain sequencing project: providing services to taxonomists for standard genome sequencing and annotation.</title>
        <authorList>
            <consortium name="The Broad Institute Genomics Platform"/>
            <consortium name="The Broad Institute Genome Sequencing Center for Infectious Disease"/>
            <person name="Wu L."/>
            <person name="Ma J."/>
        </authorList>
    </citation>
    <scope>NUCLEOTIDE SEQUENCE [LARGE SCALE GENOMIC DNA]</scope>
    <source>
        <strain evidence="12">CGMCC 1.12125</strain>
    </source>
</reference>
<dbReference type="EMBL" id="JBHSEN010000002">
    <property type="protein sequence ID" value="MFC4430937.1"/>
    <property type="molecule type" value="Genomic_DNA"/>
</dbReference>
<feature type="transmembrane region" description="Helical" evidence="8">
    <location>
        <begin position="436"/>
        <end position="456"/>
    </location>
</feature>
<keyword evidence="12" id="KW-1185">Reference proteome</keyword>
<feature type="transmembrane region" description="Helical" evidence="8">
    <location>
        <begin position="477"/>
        <end position="498"/>
    </location>
</feature>
<feature type="transmembrane region" description="Helical" evidence="8">
    <location>
        <begin position="624"/>
        <end position="644"/>
    </location>
</feature>
<evidence type="ECO:0000313" key="12">
    <source>
        <dbReference type="Proteomes" id="UP001595965"/>
    </source>
</evidence>
<evidence type="ECO:0000259" key="10">
    <source>
        <dbReference type="Pfam" id="PF12821"/>
    </source>
</evidence>
<comment type="similarity">
    <text evidence="6">Belongs to the ThrE exporter (TC 2.A.79) family.</text>
</comment>
<evidence type="ECO:0000256" key="4">
    <source>
        <dbReference type="ARBA" id="ARBA00022989"/>
    </source>
</evidence>
<feature type="transmembrane region" description="Helical" evidence="8">
    <location>
        <begin position="412"/>
        <end position="430"/>
    </location>
</feature>
<feature type="domain" description="Threonine/Serine exporter ThrE" evidence="10">
    <location>
        <begin position="520"/>
        <end position="647"/>
    </location>
</feature>
<gene>
    <name evidence="11" type="ORF">ACFO0K_14780</name>
</gene>
<name>A0ABV8Y251_9MICC</name>
<evidence type="ECO:0000256" key="3">
    <source>
        <dbReference type="ARBA" id="ARBA00022692"/>
    </source>
</evidence>
<feature type="compositionally biased region" description="Low complexity" evidence="7">
    <location>
        <begin position="76"/>
        <end position="94"/>
    </location>
</feature>
<accession>A0ABV8Y251</accession>
<feature type="transmembrane region" description="Helical" evidence="8">
    <location>
        <begin position="539"/>
        <end position="560"/>
    </location>
</feature>